<feature type="transmembrane region" description="Helical" evidence="7">
    <location>
        <begin position="98"/>
        <end position="117"/>
    </location>
</feature>
<keyword evidence="5 7" id="KW-1133">Transmembrane helix</keyword>
<evidence type="ECO:0000256" key="6">
    <source>
        <dbReference type="ARBA" id="ARBA00023136"/>
    </source>
</evidence>
<evidence type="ECO:0000256" key="2">
    <source>
        <dbReference type="ARBA" id="ARBA00022448"/>
    </source>
</evidence>
<comment type="subcellular location">
    <subcellularLocation>
        <location evidence="1 7">Cell membrane</location>
        <topology evidence="1 7">Multi-pass membrane protein</topology>
    </subcellularLocation>
</comment>
<evidence type="ECO:0000256" key="1">
    <source>
        <dbReference type="ARBA" id="ARBA00004651"/>
    </source>
</evidence>
<sequence>MMERHLKLSALGLLLFFAAWETLARSGIAHALLVPPPSRVPEALMTEIDAGIWFKMIGRSFVHYAFGLLAGSLLGIAMGTTAAIWPRLAAATEWVVRLLRPIPAIAWIPFAIIWFGVTETAASFIIAITVFWLNFFASYAAVRSVDKDLLEMARAFGQGDLWPRLAKVLLPAASPGILAGFRSGLGQGWMSVVAAEMFGIPGVGLRMMEASGLLATHVVVLYMLTIAALYGLSDSCFVLLQKRMLAWQR</sequence>
<dbReference type="Pfam" id="PF00528">
    <property type="entry name" value="BPD_transp_1"/>
    <property type="match status" value="1"/>
</dbReference>
<dbReference type="CDD" id="cd06261">
    <property type="entry name" value="TM_PBP2"/>
    <property type="match status" value="1"/>
</dbReference>
<evidence type="ECO:0000259" key="8">
    <source>
        <dbReference type="PROSITE" id="PS50928"/>
    </source>
</evidence>
<dbReference type="InterPro" id="IPR000515">
    <property type="entry name" value="MetI-like"/>
</dbReference>
<keyword evidence="3" id="KW-1003">Cell membrane</keyword>
<organism evidence="9 10">
    <name type="scientific">Methylogaea oryzae</name>
    <dbReference type="NCBI Taxonomy" id="1295382"/>
    <lineage>
        <taxon>Bacteria</taxon>
        <taxon>Pseudomonadati</taxon>
        <taxon>Pseudomonadota</taxon>
        <taxon>Gammaproteobacteria</taxon>
        <taxon>Methylococcales</taxon>
        <taxon>Methylococcaceae</taxon>
        <taxon>Methylogaea</taxon>
    </lineage>
</organism>
<feature type="transmembrane region" description="Helical" evidence="7">
    <location>
        <begin position="61"/>
        <end position="86"/>
    </location>
</feature>
<keyword evidence="6 7" id="KW-0472">Membrane</keyword>
<evidence type="ECO:0000256" key="4">
    <source>
        <dbReference type="ARBA" id="ARBA00022692"/>
    </source>
</evidence>
<keyword evidence="4 7" id="KW-0812">Transmembrane</keyword>
<reference evidence="9" key="1">
    <citation type="submission" date="2019-06" db="EMBL/GenBank/DDBJ databases">
        <title>Complete genome sequence of Methylogaea oryzae strain JCM16910.</title>
        <authorList>
            <person name="Asakawa S."/>
        </authorList>
    </citation>
    <scope>NUCLEOTIDE SEQUENCE</scope>
    <source>
        <strain evidence="9">E10</strain>
    </source>
</reference>
<gene>
    <name evidence="9" type="ORF">MoryE10_15570</name>
</gene>
<feature type="transmembrane region" description="Helical" evidence="7">
    <location>
        <begin position="219"/>
        <end position="240"/>
    </location>
</feature>
<protein>
    <submittedName>
        <fullName evidence="9">Sulfonate ABC transporter</fullName>
    </submittedName>
</protein>
<dbReference type="KEGG" id="moz:MoryE10_15570"/>
<dbReference type="PROSITE" id="PS50928">
    <property type="entry name" value="ABC_TM1"/>
    <property type="match status" value="1"/>
</dbReference>
<feature type="domain" description="ABC transmembrane type-1" evidence="8">
    <location>
        <begin position="57"/>
        <end position="234"/>
    </location>
</feature>
<dbReference type="PANTHER" id="PTHR30151:SF25">
    <property type="entry name" value="TAURINE TRANSPORT SYSTEM PERMEASE PROTEIN TAUC"/>
    <property type="match status" value="1"/>
</dbReference>
<dbReference type="PANTHER" id="PTHR30151">
    <property type="entry name" value="ALKANE SULFONATE ABC TRANSPORTER-RELATED, MEMBRANE SUBUNIT"/>
    <property type="match status" value="1"/>
</dbReference>
<evidence type="ECO:0000256" key="3">
    <source>
        <dbReference type="ARBA" id="ARBA00022475"/>
    </source>
</evidence>
<accession>A0A8D5AKB6</accession>
<comment type="similarity">
    <text evidence="7">Belongs to the binding-protein-dependent transport system permease family.</text>
</comment>
<dbReference type="GO" id="GO:0055085">
    <property type="term" value="P:transmembrane transport"/>
    <property type="evidence" value="ECO:0007669"/>
    <property type="project" value="InterPro"/>
</dbReference>
<evidence type="ECO:0000256" key="5">
    <source>
        <dbReference type="ARBA" id="ARBA00022989"/>
    </source>
</evidence>
<name>A0A8D5AKB6_9GAMM</name>
<dbReference type="Proteomes" id="UP000824988">
    <property type="component" value="Chromosome"/>
</dbReference>
<dbReference type="GO" id="GO:0010438">
    <property type="term" value="P:cellular response to sulfur starvation"/>
    <property type="evidence" value="ECO:0007669"/>
    <property type="project" value="TreeGrafter"/>
</dbReference>
<evidence type="ECO:0000256" key="7">
    <source>
        <dbReference type="RuleBase" id="RU363032"/>
    </source>
</evidence>
<evidence type="ECO:0000313" key="10">
    <source>
        <dbReference type="Proteomes" id="UP000824988"/>
    </source>
</evidence>
<keyword evidence="2 7" id="KW-0813">Transport</keyword>
<dbReference type="GO" id="GO:0005886">
    <property type="term" value="C:plasma membrane"/>
    <property type="evidence" value="ECO:0007669"/>
    <property type="project" value="UniProtKB-SubCell"/>
</dbReference>
<keyword evidence="10" id="KW-1185">Reference proteome</keyword>
<feature type="transmembrane region" description="Helical" evidence="7">
    <location>
        <begin position="123"/>
        <end position="142"/>
    </location>
</feature>
<evidence type="ECO:0000313" key="9">
    <source>
        <dbReference type="EMBL" id="BBL70951.1"/>
    </source>
</evidence>
<proteinExistence type="inferred from homology"/>
<dbReference type="RefSeq" id="WP_221048745.1">
    <property type="nucleotide sequence ID" value="NZ_AP019782.1"/>
</dbReference>
<dbReference type="AlphaFoldDB" id="A0A8D5AKB6"/>
<dbReference type="EMBL" id="AP019782">
    <property type="protein sequence ID" value="BBL70951.1"/>
    <property type="molecule type" value="Genomic_DNA"/>
</dbReference>